<dbReference type="RefSeq" id="WP_345570363.1">
    <property type="nucleotide sequence ID" value="NZ_BAABDQ010000023.1"/>
</dbReference>
<gene>
    <name evidence="4" type="ORF">GCM10022419_080850</name>
</gene>
<evidence type="ECO:0000259" key="3">
    <source>
        <dbReference type="PROSITE" id="PS50977"/>
    </source>
</evidence>
<dbReference type="PROSITE" id="PS01081">
    <property type="entry name" value="HTH_TETR_1"/>
    <property type="match status" value="1"/>
</dbReference>
<evidence type="ECO:0000313" key="5">
    <source>
        <dbReference type="Proteomes" id="UP001500630"/>
    </source>
</evidence>
<dbReference type="PANTHER" id="PTHR43479">
    <property type="entry name" value="ACREF/ENVCD OPERON REPRESSOR-RELATED"/>
    <property type="match status" value="1"/>
</dbReference>
<evidence type="ECO:0000313" key="4">
    <source>
        <dbReference type="EMBL" id="GAA3586489.1"/>
    </source>
</evidence>
<organism evidence="4 5">
    <name type="scientific">Nonomuraea rosea</name>
    <dbReference type="NCBI Taxonomy" id="638574"/>
    <lineage>
        <taxon>Bacteria</taxon>
        <taxon>Bacillati</taxon>
        <taxon>Actinomycetota</taxon>
        <taxon>Actinomycetes</taxon>
        <taxon>Streptosporangiales</taxon>
        <taxon>Streptosporangiaceae</taxon>
        <taxon>Nonomuraea</taxon>
    </lineage>
</organism>
<keyword evidence="1 2" id="KW-0238">DNA-binding</keyword>
<feature type="domain" description="HTH tetR-type" evidence="3">
    <location>
        <begin position="16"/>
        <end position="76"/>
    </location>
</feature>
<protein>
    <recommendedName>
        <fullName evidence="3">HTH tetR-type domain-containing protein</fullName>
    </recommendedName>
</protein>
<evidence type="ECO:0000256" key="1">
    <source>
        <dbReference type="ARBA" id="ARBA00023125"/>
    </source>
</evidence>
<dbReference type="Gene3D" id="1.10.357.10">
    <property type="entry name" value="Tetracycline Repressor, domain 2"/>
    <property type="match status" value="1"/>
</dbReference>
<evidence type="ECO:0000256" key="2">
    <source>
        <dbReference type="PROSITE-ProRule" id="PRU00335"/>
    </source>
</evidence>
<accession>A0ABP6YPY0</accession>
<dbReference type="Pfam" id="PF00440">
    <property type="entry name" value="TetR_N"/>
    <property type="match status" value="1"/>
</dbReference>
<comment type="caution">
    <text evidence="4">The sequence shown here is derived from an EMBL/GenBank/DDBJ whole genome shotgun (WGS) entry which is preliminary data.</text>
</comment>
<dbReference type="PRINTS" id="PR00455">
    <property type="entry name" value="HTHTETR"/>
</dbReference>
<dbReference type="PROSITE" id="PS50977">
    <property type="entry name" value="HTH_TETR_2"/>
    <property type="match status" value="1"/>
</dbReference>
<dbReference type="InterPro" id="IPR001647">
    <property type="entry name" value="HTH_TetR"/>
</dbReference>
<dbReference type="InterPro" id="IPR009057">
    <property type="entry name" value="Homeodomain-like_sf"/>
</dbReference>
<dbReference type="InterPro" id="IPR023772">
    <property type="entry name" value="DNA-bd_HTH_TetR-type_CS"/>
</dbReference>
<dbReference type="SUPFAM" id="SSF46689">
    <property type="entry name" value="Homeodomain-like"/>
    <property type="match status" value="1"/>
</dbReference>
<dbReference type="EMBL" id="BAABDQ010000023">
    <property type="protein sequence ID" value="GAA3586489.1"/>
    <property type="molecule type" value="Genomic_DNA"/>
</dbReference>
<dbReference type="InterPro" id="IPR050624">
    <property type="entry name" value="HTH-type_Tx_Regulator"/>
</dbReference>
<feature type="DNA-binding region" description="H-T-H motif" evidence="2">
    <location>
        <begin position="39"/>
        <end position="58"/>
    </location>
</feature>
<sequence>MTTQHDESTLRDRKRRRTRQMLIEAAAELFEHKGYDETTVAEIAAAAEIGTRTFFSYFASKEEILFPESEARTRAAIDAITSRQPDDRPIDVLLHAVRHIVQADTDMVSPMARIRLHLMRTVPAIQGRVLRLQQQAQRDIARHLHAAFPDHLDEIDAGALVGALIGAISGALLVLLEDPELAEQLAERPNEIGARIHNAAERALSPWATTP</sequence>
<reference evidence="5" key="1">
    <citation type="journal article" date="2019" name="Int. J. Syst. Evol. Microbiol.">
        <title>The Global Catalogue of Microorganisms (GCM) 10K type strain sequencing project: providing services to taxonomists for standard genome sequencing and annotation.</title>
        <authorList>
            <consortium name="The Broad Institute Genomics Platform"/>
            <consortium name="The Broad Institute Genome Sequencing Center for Infectious Disease"/>
            <person name="Wu L."/>
            <person name="Ma J."/>
        </authorList>
    </citation>
    <scope>NUCLEOTIDE SEQUENCE [LARGE SCALE GENOMIC DNA]</scope>
    <source>
        <strain evidence="5">JCM 17326</strain>
    </source>
</reference>
<proteinExistence type="predicted"/>
<name>A0ABP6YPY0_9ACTN</name>
<dbReference type="Proteomes" id="UP001500630">
    <property type="component" value="Unassembled WGS sequence"/>
</dbReference>
<dbReference type="PANTHER" id="PTHR43479:SF11">
    <property type="entry name" value="ACREF_ENVCD OPERON REPRESSOR-RELATED"/>
    <property type="match status" value="1"/>
</dbReference>
<keyword evidence="5" id="KW-1185">Reference proteome</keyword>